<dbReference type="GO" id="GO:0052689">
    <property type="term" value="F:carboxylic ester hydrolase activity"/>
    <property type="evidence" value="ECO:0007669"/>
    <property type="project" value="TreeGrafter"/>
</dbReference>
<gene>
    <name evidence="7" type="ORF">UCRNP2_5176</name>
</gene>
<dbReference type="STRING" id="1287680.R1GQ55"/>
<dbReference type="EMBL" id="KB916245">
    <property type="protein sequence ID" value="EOD48074.1"/>
    <property type="molecule type" value="Genomic_DNA"/>
</dbReference>
<dbReference type="PROSITE" id="PS00941">
    <property type="entry name" value="CARBOXYLESTERASE_B_2"/>
    <property type="match status" value="1"/>
</dbReference>
<dbReference type="InterPro" id="IPR019819">
    <property type="entry name" value="Carboxylesterase_B_CS"/>
</dbReference>
<evidence type="ECO:0000256" key="4">
    <source>
        <dbReference type="SAM" id="Phobius"/>
    </source>
</evidence>
<evidence type="ECO:0000256" key="3">
    <source>
        <dbReference type="SAM" id="MobiDB-lite"/>
    </source>
</evidence>
<organism evidence="7 8">
    <name type="scientific">Botryosphaeria parva (strain UCR-NP2)</name>
    <name type="common">Grapevine canker fungus</name>
    <name type="synonym">Neofusicoccum parvum</name>
    <dbReference type="NCBI Taxonomy" id="1287680"/>
    <lineage>
        <taxon>Eukaryota</taxon>
        <taxon>Fungi</taxon>
        <taxon>Dikarya</taxon>
        <taxon>Ascomycota</taxon>
        <taxon>Pezizomycotina</taxon>
        <taxon>Dothideomycetes</taxon>
        <taxon>Dothideomycetes incertae sedis</taxon>
        <taxon>Botryosphaeriales</taxon>
        <taxon>Botryosphaeriaceae</taxon>
        <taxon>Neofusicoccum</taxon>
    </lineage>
</organism>
<comment type="similarity">
    <text evidence="1">Belongs to the type-B carboxylesterase/lipase family.</text>
</comment>
<dbReference type="Proteomes" id="UP000013521">
    <property type="component" value="Unassembled WGS sequence"/>
</dbReference>
<keyword evidence="2" id="KW-0378">Hydrolase</keyword>
<dbReference type="Gene3D" id="3.40.50.1820">
    <property type="entry name" value="alpha/beta hydrolase"/>
    <property type="match status" value="1"/>
</dbReference>
<feature type="transmembrane region" description="Helical" evidence="4">
    <location>
        <begin position="150"/>
        <end position="173"/>
    </location>
</feature>
<dbReference type="AlphaFoldDB" id="R1GQ55"/>
<feature type="transmembrane region" description="Helical" evidence="4">
    <location>
        <begin position="75"/>
        <end position="94"/>
    </location>
</feature>
<evidence type="ECO:0000313" key="8">
    <source>
        <dbReference type="Proteomes" id="UP000013521"/>
    </source>
</evidence>
<dbReference type="Pfam" id="PF20684">
    <property type="entry name" value="Fung_rhodopsin"/>
    <property type="match status" value="1"/>
</dbReference>
<protein>
    <submittedName>
        <fullName evidence="7">Putative carboxylesterase family protein</fullName>
    </submittedName>
</protein>
<proteinExistence type="inferred from homology"/>
<feature type="compositionally biased region" description="Acidic residues" evidence="3">
    <location>
        <begin position="793"/>
        <end position="805"/>
    </location>
</feature>
<dbReference type="InterPro" id="IPR019826">
    <property type="entry name" value="Carboxylesterase_B_AS"/>
</dbReference>
<evidence type="ECO:0000256" key="1">
    <source>
        <dbReference type="ARBA" id="ARBA00005964"/>
    </source>
</evidence>
<dbReference type="PANTHER" id="PTHR43918">
    <property type="entry name" value="ACETYLCHOLINESTERASE"/>
    <property type="match status" value="1"/>
</dbReference>
<dbReference type="OrthoDB" id="408631at2759"/>
<dbReference type="Pfam" id="PF00135">
    <property type="entry name" value="COesterase"/>
    <property type="match status" value="1"/>
</dbReference>
<dbReference type="InterPro" id="IPR050654">
    <property type="entry name" value="AChE-related_enzymes"/>
</dbReference>
<feature type="transmembrane region" description="Helical" evidence="4">
    <location>
        <begin position="41"/>
        <end position="63"/>
    </location>
</feature>
<feature type="transmembrane region" description="Helical" evidence="4">
    <location>
        <begin position="185"/>
        <end position="205"/>
    </location>
</feature>
<dbReference type="InterPro" id="IPR002018">
    <property type="entry name" value="CarbesteraseB"/>
</dbReference>
<dbReference type="HOGENOM" id="CLU_006586_10_6_1"/>
<evidence type="ECO:0000313" key="7">
    <source>
        <dbReference type="EMBL" id="EOD48074.1"/>
    </source>
</evidence>
<feature type="domain" description="Carboxylesterase type B" evidence="5">
    <location>
        <begin position="310"/>
        <end position="788"/>
    </location>
</feature>
<evidence type="ECO:0000259" key="5">
    <source>
        <dbReference type="Pfam" id="PF00135"/>
    </source>
</evidence>
<keyword evidence="4" id="KW-0472">Membrane</keyword>
<feature type="domain" description="Rhodopsin" evidence="6">
    <location>
        <begin position="3"/>
        <end position="209"/>
    </location>
</feature>
<dbReference type="eggNOG" id="KOG4389">
    <property type="taxonomic scope" value="Eukaryota"/>
</dbReference>
<keyword evidence="4" id="KW-0812">Transmembrane</keyword>
<dbReference type="OMA" id="VERCTHW"/>
<accession>R1GQ55</accession>
<reference evidence="8" key="1">
    <citation type="journal article" date="2013" name="Genome Announc.">
        <title>Draft genome sequence of Neofusicoccum parvum isolate UCR-NP2, a fungal vascular pathogen associated with grapevine cankers.</title>
        <authorList>
            <person name="Blanco-Ulate B."/>
            <person name="Rolshausen P."/>
            <person name="Cantu D."/>
        </authorList>
    </citation>
    <scope>NUCLEOTIDE SEQUENCE [LARGE SCALE GENOMIC DNA]</scope>
    <source>
        <strain evidence="8">UCR-NP2</strain>
    </source>
</reference>
<feature type="transmembrane region" description="Helical" evidence="4">
    <location>
        <begin position="115"/>
        <end position="138"/>
    </location>
</feature>
<dbReference type="InterPro" id="IPR029058">
    <property type="entry name" value="AB_hydrolase_fold"/>
</dbReference>
<dbReference type="SUPFAM" id="SSF53474">
    <property type="entry name" value="alpha/beta-Hydrolases"/>
    <property type="match status" value="1"/>
</dbReference>
<feature type="region of interest" description="Disordered" evidence="3">
    <location>
        <begin position="791"/>
        <end position="811"/>
    </location>
</feature>
<dbReference type="InterPro" id="IPR049326">
    <property type="entry name" value="Rhodopsin_dom_fungi"/>
</dbReference>
<dbReference type="PROSITE" id="PS00122">
    <property type="entry name" value="CARBOXYLESTERASE_B_1"/>
    <property type="match status" value="1"/>
</dbReference>
<dbReference type="KEGG" id="npa:UCRNP2_5176"/>
<dbReference type="ESTHER" id="botpv-r1gq55">
    <property type="family name" value="Fungal_carboxylesterase_lipase"/>
</dbReference>
<sequence>MVTVPFAVSFYIRKNGMGYTMTEIPLDVFLTGRQWFWASSWMYYLGLGLSKLSVTLQFFRIFVTPKTLLVTKGTIAFVCSWTVIAVCVAAFECIPVEKYWNRRLPGKCINGRDTFLANAVMNIATDFIIIGIPVPSLMKLQVGLAKKLGLMFAFSLGMVVCAISIARIPMVMLAFKAGKPGNLSLMMWSAIELNVAIICACLPSIRPLFVSFLRFTGLDTYMKTITRTSGAKSNSKRAAVEYIEMEDGVEDRIKVQRSVEVKSEIFHGSESRSRQSDEDSIDRLVNMPDRTHRVTWLNGPLIGAVVAAGPTVTVKNGTLEGVHSPQYDQDFFLGIPFAQPPVGDLRFRQAQPINTTWDGVKSANTYSVECVGYGSDQFFYQTSEDCLYLNVIRPAEVDDYEPLPVAVWIHGGGFTQGGGVDQRYNMSFIIQNGVEIGKPFIGVSLNYRLSAWGFLMGEEVQDSGNTNIGLRDQRLALEWVQENIAAFGGDPSKVTIFGESAGAMSVGFHLVAYGGRDDRLFRGAIMQSGAPVYYTRLNDSSQFEPKYQSFLSATGCADLACLRALPYADLNKAINQTQFITWGPAIDRDLIQGLTSTQLLAGKFIKVPVISGANSDEGTAFGPSSIDTETDFVNALTSLSIPPTLTPSILSAYPDTPSLGIPGSFPNGPLPPTFRFTLPQGAQYRRSAAYHGDHYFVANRRLVCQTWAARGVAAYCYRFNAIPNGIPWARGATHFQEVAFVFRNELGVGYEEPVARKPFAGKPASYVELAGMMAGMWAAFVVDLDPNAWAEGAEGEGEGGEEEDRDGPPGAAWMLGPGGGQRWPKYDLFYPTDFVFDANVTSYVEMDTYRAAGITLINANAAKVLGR</sequence>
<evidence type="ECO:0000256" key="2">
    <source>
        <dbReference type="ARBA" id="ARBA00022801"/>
    </source>
</evidence>
<evidence type="ECO:0000259" key="6">
    <source>
        <dbReference type="Pfam" id="PF20684"/>
    </source>
</evidence>
<dbReference type="PANTHER" id="PTHR43918:SF4">
    <property type="entry name" value="CARBOXYLIC ESTER HYDROLASE"/>
    <property type="match status" value="1"/>
</dbReference>
<keyword evidence="4" id="KW-1133">Transmembrane helix</keyword>
<name>R1GQ55_BOTPV</name>